<organism evidence="2 3">
    <name type="scientific">Candidatus Liberibacter ctenarytainae</name>
    <dbReference type="NCBI Taxonomy" id="2020335"/>
    <lineage>
        <taxon>Bacteria</taxon>
        <taxon>Pseudomonadati</taxon>
        <taxon>Pseudomonadota</taxon>
        <taxon>Alphaproteobacteria</taxon>
        <taxon>Hyphomicrobiales</taxon>
        <taxon>Rhizobiaceae</taxon>
        <taxon>Liberibacter</taxon>
    </lineage>
</organism>
<sequence>MKDVIIYGQDHLNIKERSSQNIRKDPLQPIQGKKKIDVPETLNKKIESREVDFPVESPFEKVVSSLSQASKNISNDCCEAIIQNELVMAMMNNGIHSLIYNHHGVEDHSSEPIIISDKDIVSVINSIPQDIPVLMAEIIDKECFNSSSNHNARDASEVFSKDICDESTDRLIENQLVSNIGSEGQIVHALEGLSIPKNFALEENTNVFRIVENYFNQKLSMQLSMIPDQTERSSINTLKVQMRPDSPDNVVATLCLSGNKLSVKLQVESGYLYHKIRNDRQDIVDALNSSGYTMDRFDIDFVDIGSSNLDQNSMNSSTQQENLTQSEDFGKKKTHLPERKNIGEKIPPEGENNRNNYYDGEVIGTYSGYIYV</sequence>
<feature type="region of interest" description="Disordered" evidence="1">
    <location>
        <begin position="310"/>
        <end position="353"/>
    </location>
</feature>
<accession>A0A937AKL9</accession>
<evidence type="ECO:0000313" key="2">
    <source>
        <dbReference type="EMBL" id="MBL0848507.1"/>
    </source>
</evidence>
<evidence type="ECO:0000313" key="3">
    <source>
        <dbReference type="Proteomes" id="UP000736856"/>
    </source>
</evidence>
<evidence type="ECO:0000256" key="1">
    <source>
        <dbReference type="SAM" id="MobiDB-lite"/>
    </source>
</evidence>
<keyword evidence="2" id="KW-0969">Cilium</keyword>
<name>A0A937AKL9_9HYPH</name>
<protein>
    <submittedName>
        <fullName evidence="2">Flagellar hook-length control protein FliK</fullName>
    </submittedName>
</protein>
<feature type="compositionally biased region" description="Basic and acidic residues" evidence="1">
    <location>
        <begin position="328"/>
        <end position="352"/>
    </location>
</feature>
<keyword evidence="2" id="KW-0282">Flagellum</keyword>
<dbReference type="EMBL" id="SEOL01000001">
    <property type="protein sequence ID" value="MBL0848507.1"/>
    <property type="molecule type" value="Genomic_DNA"/>
</dbReference>
<keyword evidence="2" id="KW-0966">Cell projection</keyword>
<proteinExistence type="predicted"/>
<gene>
    <name evidence="2" type="ORF">EU981_00140</name>
</gene>
<dbReference type="Proteomes" id="UP000736856">
    <property type="component" value="Unassembled WGS sequence"/>
</dbReference>
<dbReference type="AlphaFoldDB" id="A0A937AKL9"/>
<reference evidence="2" key="1">
    <citation type="submission" date="2019-02" db="EMBL/GenBank/DDBJ databases">
        <title>A novel Candidatus Liberibacter species associated with the New Zealand native fuchsia psyllid, Ctenarytaina fuchsiae.</title>
        <authorList>
            <person name="Thompson S.M."/>
            <person name="Jorgensen N."/>
            <person name="David C."/>
            <person name="Bulman S.R."/>
            <person name="Smith G.R."/>
        </authorList>
    </citation>
    <scope>NUCLEOTIDE SEQUENCE</scope>
    <source>
        <strain evidence="2">Oxford</strain>
    </source>
</reference>
<comment type="caution">
    <text evidence="2">The sequence shown here is derived from an EMBL/GenBank/DDBJ whole genome shotgun (WGS) entry which is preliminary data.</text>
</comment>
<dbReference type="InterPro" id="IPR038610">
    <property type="entry name" value="FliK-like_C_sf"/>
</dbReference>
<feature type="compositionally biased region" description="Polar residues" evidence="1">
    <location>
        <begin position="310"/>
        <end position="327"/>
    </location>
</feature>
<dbReference type="Gene3D" id="3.30.750.140">
    <property type="match status" value="1"/>
</dbReference>